<proteinExistence type="predicted"/>
<dbReference type="EMBL" id="KZ305108">
    <property type="protein sequence ID" value="PIA26615.1"/>
    <property type="molecule type" value="Genomic_DNA"/>
</dbReference>
<keyword evidence="1" id="KW-0472">Membrane</keyword>
<dbReference type="InParanoid" id="A0A2G5C5Q2"/>
<accession>A0A2G5C5Q2</accession>
<evidence type="ECO:0000313" key="3">
    <source>
        <dbReference type="Proteomes" id="UP000230069"/>
    </source>
</evidence>
<reference evidence="2 3" key="1">
    <citation type="submission" date="2017-09" db="EMBL/GenBank/DDBJ databases">
        <title>WGS assembly of Aquilegia coerulea Goldsmith.</title>
        <authorList>
            <person name="Hodges S."/>
            <person name="Kramer E."/>
            <person name="Nordborg M."/>
            <person name="Tomkins J."/>
            <person name="Borevitz J."/>
            <person name="Derieg N."/>
            <person name="Yan J."/>
            <person name="Mihaltcheva S."/>
            <person name="Hayes R.D."/>
            <person name="Rokhsar D."/>
        </authorList>
    </citation>
    <scope>NUCLEOTIDE SEQUENCE [LARGE SCALE GENOMIC DNA]</scope>
    <source>
        <strain evidence="3">cv. Goldsmith</strain>
    </source>
</reference>
<gene>
    <name evidence="2" type="ORF">AQUCO_09100053v1</name>
</gene>
<keyword evidence="3" id="KW-1185">Reference proteome</keyword>
<keyword evidence="1" id="KW-1133">Transmembrane helix</keyword>
<feature type="transmembrane region" description="Helical" evidence="1">
    <location>
        <begin position="24"/>
        <end position="44"/>
    </location>
</feature>
<dbReference type="Proteomes" id="UP000230069">
    <property type="component" value="Unassembled WGS sequence"/>
</dbReference>
<keyword evidence="1" id="KW-0812">Transmembrane</keyword>
<dbReference type="AlphaFoldDB" id="A0A2G5C5Q2"/>
<protein>
    <submittedName>
        <fullName evidence="2">Uncharacterized protein</fullName>
    </submittedName>
</protein>
<evidence type="ECO:0000256" key="1">
    <source>
        <dbReference type="SAM" id="Phobius"/>
    </source>
</evidence>
<name>A0A2G5C5Q2_AQUCA</name>
<organism evidence="2 3">
    <name type="scientific">Aquilegia coerulea</name>
    <name type="common">Rocky mountain columbine</name>
    <dbReference type="NCBI Taxonomy" id="218851"/>
    <lineage>
        <taxon>Eukaryota</taxon>
        <taxon>Viridiplantae</taxon>
        <taxon>Streptophyta</taxon>
        <taxon>Embryophyta</taxon>
        <taxon>Tracheophyta</taxon>
        <taxon>Spermatophyta</taxon>
        <taxon>Magnoliopsida</taxon>
        <taxon>Ranunculales</taxon>
        <taxon>Ranunculaceae</taxon>
        <taxon>Thalictroideae</taxon>
        <taxon>Aquilegia</taxon>
    </lineage>
</organism>
<evidence type="ECO:0000313" key="2">
    <source>
        <dbReference type="EMBL" id="PIA26615.1"/>
    </source>
</evidence>
<sequence length="87" mass="9937">MVCFCLSNGGWWIVMESFIGHSSLLGLIVLVCCLPLCLSFCRLLSPTLYSLFFSDFVWHSCFTVDKKKSISVRPHPLDVVRLMEVTY</sequence>